<dbReference type="PROSITE" id="PS00138">
    <property type="entry name" value="SUBTILASE_SER"/>
    <property type="match status" value="1"/>
</dbReference>
<dbReference type="InterPro" id="IPR022398">
    <property type="entry name" value="Peptidase_S8_His-AS"/>
</dbReference>
<dbReference type="PANTHER" id="PTHR43399">
    <property type="entry name" value="SUBTILISIN-RELATED"/>
    <property type="match status" value="1"/>
</dbReference>
<dbReference type="Proteomes" id="UP000192678">
    <property type="component" value="Unassembled WGS sequence"/>
</dbReference>
<name>A0A1W2E2E8_9SPHI</name>
<dbReference type="CDD" id="cd07483">
    <property type="entry name" value="Peptidases_S8_Subtilisin_Novo-like"/>
    <property type="match status" value="1"/>
</dbReference>
<dbReference type="GO" id="GO:0006508">
    <property type="term" value="P:proteolysis"/>
    <property type="evidence" value="ECO:0007669"/>
    <property type="project" value="UniProtKB-KW"/>
</dbReference>
<dbReference type="InterPro" id="IPR023828">
    <property type="entry name" value="Peptidase_S8_Ser-AS"/>
</dbReference>
<reference evidence="9 10" key="1">
    <citation type="submission" date="2017-04" db="EMBL/GenBank/DDBJ databases">
        <authorList>
            <person name="Afonso C.L."/>
            <person name="Miller P.J."/>
            <person name="Scott M.A."/>
            <person name="Spackman E."/>
            <person name="Goraichik I."/>
            <person name="Dimitrov K.M."/>
            <person name="Suarez D.L."/>
            <person name="Swayne D.E."/>
        </authorList>
    </citation>
    <scope>NUCLEOTIDE SEQUENCE [LARGE SCALE GENOMIC DNA]</scope>
    <source>
        <strain evidence="9 10">DSM 19625</strain>
    </source>
</reference>
<dbReference type="STRING" id="475255.SAMN04488101_10976"/>
<feature type="domain" description="Peptidase S8/S53" evidence="8">
    <location>
        <begin position="58"/>
        <end position="403"/>
    </location>
</feature>
<dbReference type="EMBL" id="FWYB01000009">
    <property type="protein sequence ID" value="SMD03426.1"/>
    <property type="molecule type" value="Genomic_DNA"/>
</dbReference>
<dbReference type="InterPro" id="IPR036852">
    <property type="entry name" value="Peptidase_S8/S53_dom_sf"/>
</dbReference>
<dbReference type="InterPro" id="IPR000209">
    <property type="entry name" value="Peptidase_S8/S53_dom"/>
</dbReference>
<dbReference type="RefSeq" id="WP_235005346.1">
    <property type="nucleotide sequence ID" value="NZ_FWYB01000009.1"/>
</dbReference>
<dbReference type="SUPFAM" id="SSF52743">
    <property type="entry name" value="Subtilisin-like"/>
    <property type="match status" value="1"/>
</dbReference>
<evidence type="ECO:0000256" key="6">
    <source>
        <dbReference type="PROSITE-ProRule" id="PRU01240"/>
    </source>
</evidence>
<feature type="active site" description="Charge relay system" evidence="5 6">
    <location>
        <position position="199"/>
    </location>
</feature>
<feature type="chain" id="PRO_5012890522" evidence="7">
    <location>
        <begin position="20"/>
        <end position="446"/>
    </location>
</feature>
<dbReference type="PRINTS" id="PR00723">
    <property type="entry name" value="SUBTILISIN"/>
</dbReference>
<feature type="active site" description="Charge relay system" evidence="5 6">
    <location>
        <position position="368"/>
    </location>
</feature>
<keyword evidence="2 6" id="KW-0645">Protease</keyword>
<dbReference type="InterPro" id="IPR051048">
    <property type="entry name" value="Peptidase_S8/S53_subtilisin"/>
</dbReference>
<dbReference type="Pfam" id="PF00082">
    <property type="entry name" value="Peptidase_S8"/>
    <property type="match status" value="1"/>
</dbReference>
<evidence type="ECO:0000259" key="8">
    <source>
        <dbReference type="Pfam" id="PF00082"/>
    </source>
</evidence>
<evidence type="ECO:0000256" key="1">
    <source>
        <dbReference type="ARBA" id="ARBA00011073"/>
    </source>
</evidence>
<proteinExistence type="inferred from homology"/>
<accession>A0A1W2E2E8</accession>
<protein>
    <submittedName>
        <fullName evidence="9">Subtilase family protein</fullName>
    </submittedName>
</protein>
<evidence type="ECO:0000256" key="2">
    <source>
        <dbReference type="ARBA" id="ARBA00022670"/>
    </source>
</evidence>
<keyword evidence="7" id="KW-0732">Signal</keyword>
<dbReference type="AlphaFoldDB" id="A0A1W2E2E8"/>
<keyword evidence="4 6" id="KW-0720">Serine protease</keyword>
<feature type="active site" description="Charge relay system" evidence="5 6">
    <location>
        <position position="65"/>
    </location>
</feature>
<evidence type="ECO:0000256" key="4">
    <source>
        <dbReference type="ARBA" id="ARBA00022825"/>
    </source>
</evidence>
<evidence type="ECO:0000313" key="10">
    <source>
        <dbReference type="Proteomes" id="UP000192678"/>
    </source>
</evidence>
<keyword evidence="10" id="KW-1185">Reference proteome</keyword>
<dbReference type="PANTHER" id="PTHR43399:SF4">
    <property type="entry name" value="CELL WALL-ASSOCIATED PROTEASE"/>
    <property type="match status" value="1"/>
</dbReference>
<feature type="signal peptide" evidence="7">
    <location>
        <begin position="1"/>
        <end position="19"/>
    </location>
</feature>
<dbReference type="PROSITE" id="PS00137">
    <property type="entry name" value="SUBTILASE_HIS"/>
    <property type="match status" value="1"/>
</dbReference>
<gene>
    <name evidence="9" type="ORF">SAMN04488101_10976</name>
</gene>
<dbReference type="InterPro" id="IPR015500">
    <property type="entry name" value="Peptidase_S8_subtilisin-rel"/>
</dbReference>
<dbReference type="InterPro" id="IPR034080">
    <property type="entry name" value="Protease_P7-like_dom"/>
</dbReference>
<keyword evidence="3 6" id="KW-0378">Hydrolase</keyword>
<evidence type="ECO:0000256" key="7">
    <source>
        <dbReference type="SAM" id="SignalP"/>
    </source>
</evidence>
<dbReference type="PROSITE" id="PS51892">
    <property type="entry name" value="SUBTILASE"/>
    <property type="match status" value="1"/>
</dbReference>
<organism evidence="9 10">
    <name type="scientific">Pedobacter nyackensis</name>
    <dbReference type="NCBI Taxonomy" id="475255"/>
    <lineage>
        <taxon>Bacteria</taxon>
        <taxon>Pseudomonadati</taxon>
        <taxon>Bacteroidota</taxon>
        <taxon>Sphingobacteriia</taxon>
        <taxon>Sphingobacteriales</taxon>
        <taxon>Sphingobacteriaceae</taxon>
        <taxon>Pedobacter</taxon>
    </lineage>
</organism>
<dbReference type="Gene3D" id="3.40.50.200">
    <property type="entry name" value="Peptidase S8/S53 domain"/>
    <property type="match status" value="1"/>
</dbReference>
<comment type="similarity">
    <text evidence="1 6">Belongs to the peptidase S8 family.</text>
</comment>
<dbReference type="GO" id="GO:0004252">
    <property type="term" value="F:serine-type endopeptidase activity"/>
    <property type="evidence" value="ECO:0007669"/>
    <property type="project" value="UniProtKB-UniRule"/>
</dbReference>
<evidence type="ECO:0000256" key="5">
    <source>
        <dbReference type="PIRSR" id="PIRSR615500-1"/>
    </source>
</evidence>
<evidence type="ECO:0000256" key="3">
    <source>
        <dbReference type="ARBA" id="ARBA00022801"/>
    </source>
</evidence>
<evidence type="ECO:0000313" key="9">
    <source>
        <dbReference type="EMBL" id="SMD03426.1"/>
    </source>
</evidence>
<sequence>MKKLFTMVSGVLVSALSFAQQQPPQQNWHLQSKDVEKVYGTGVLKAYNELLKGKTPKPVVVAVLDGGLDTLHEDLKANLWRNPKETFGNQDLDGNGYKGDVFGWNFLGGENGQVTNESVEYQRVYYRYKDQFANVENEKEVKKNDLQHYRSWVLSKSLLKKADSIAPVDFRAKQVKDDYFNIKDRFYGNANLMGDPYFHGTHVGGIIGATRDNGIGMDGIAGAVQLMGVRVVPNGDEHDKDVALGIRYAVDNGAQIINMSFGKRVSPERKLVEDAIRYAEKKGVLLVNAAGNEGTDIDSEPHYPSPFHMKGNSRASNMITVGASGATEAGLVAPFSNYGDQTVDVFAPGVAIYATIPGNKYSPLSGTSMATPVVAGIAALLKSYYPELTAKQLKFIIEQSVTKIDFPVTKPKSGGTKVKMTELCRTGGIVNAYNALVMAEEMTKSK</sequence>